<evidence type="ECO:0000256" key="4">
    <source>
        <dbReference type="SAM" id="Phobius"/>
    </source>
</evidence>
<evidence type="ECO:0000313" key="6">
    <source>
        <dbReference type="Proteomes" id="UP001265700"/>
    </source>
</evidence>
<dbReference type="InterPro" id="IPR045584">
    <property type="entry name" value="Pilin-like"/>
</dbReference>
<dbReference type="PROSITE" id="PS00409">
    <property type="entry name" value="PROKAR_NTER_METHYL"/>
    <property type="match status" value="1"/>
</dbReference>
<dbReference type="EMBL" id="JAVDWU010000004">
    <property type="protein sequence ID" value="MDR7150395.1"/>
    <property type="molecule type" value="Genomic_DNA"/>
</dbReference>
<dbReference type="NCBIfam" id="TIGR02532">
    <property type="entry name" value="IV_pilin_GFxxxE"/>
    <property type="match status" value="1"/>
</dbReference>
<feature type="transmembrane region" description="Helical" evidence="4">
    <location>
        <begin position="28"/>
        <end position="48"/>
    </location>
</feature>
<evidence type="ECO:0000313" key="5">
    <source>
        <dbReference type="EMBL" id="MDR7150395.1"/>
    </source>
</evidence>
<sequence length="179" mass="19016">MQQNAAIFSRHLIAHTHVKTSKPHHQGFSLIELMVVVAIIAILALLAAPSLAGKYIRENIVEAMPLANIAKGPVAAAWATTQTLPEDNESAGLPAADKMVNNVVKSITVEEGAIHILFGNRANGALQGKTLTLRPAVVEDSPIVPVAWVCGHAKAPEKMTVMGVDRTDIAKAHLPVNCF</sequence>
<dbReference type="SUPFAM" id="SSF54523">
    <property type="entry name" value="Pili subunits"/>
    <property type="match status" value="1"/>
</dbReference>
<dbReference type="Pfam" id="PF00114">
    <property type="entry name" value="Pilin"/>
    <property type="match status" value="1"/>
</dbReference>
<evidence type="ECO:0000256" key="3">
    <source>
        <dbReference type="RuleBase" id="RU000389"/>
    </source>
</evidence>
<comment type="similarity">
    <text evidence="1 3">Belongs to the N-Me-Phe pilin family.</text>
</comment>
<organism evidence="5 6">
    <name type="scientific">Hydrogenophaga palleronii</name>
    <dbReference type="NCBI Taxonomy" id="65655"/>
    <lineage>
        <taxon>Bacteria</taxon>
        <taxon>Pseudomonadati</taxon>
        <taxon>Pseudomonadota</taxon>
        <taxon>Betaproteobacteria</taxon>
        <taxon>Burkholderiales</taxon>
        <taxon>Comamonadaceae</taxon>
        <taxon>Hydrogenophaga</taxon>
    </lineage>
</organism>
<keyword evidence="4" id="KW-1133">Transmembrane helix</keyword>
<dbReference type="RefSeq" id="WP_310315838.1">
    <property type="nucleotide sequence ID" value="NZ_JAVDWU010000004.1"/>
</dbReference>
<accession>A0ABU1WM70</accession>
<keyword evidence="3" id="KW-0281">Fimbrium</keyword>
<dbReference type="Gene3D" id="3.30.700.10">
    <property type="entry name" value="Glycoprotein, Type 4 Pilin"/>
    <property type="match status" value="1"/>
</dbReference>
<evidence type="ECO:0000256" key="1">
    <source>
        <dbReference type="ARBA" id="ARBA00005233"/>
    </source>
</evidence>
<dbReference type="Proteomes" id="UP001265700">
    <property type="component" value="Unassembled WGS sequence"/>
</dbReference>
<dbReference type="InterPro" id="IPR012902">
    <property type="entry name" value="N_methyl_site"/>
</dbReference>
<keyword evidence="4" id="KW-0812">Transmembrane</keyword>
<dbReference type="InterPro" id="IPR001082">
    <property type="entry name" value="Pilin"/>
</dbReference>
<evidence type="ECO:0000256" key="2">
    <source>
        <dbReference type="ARBA" id="ARBA00022481"/>
    </source>
</evidence>
<keyword evidence="2" id="KW-0488">Methylation</keyword>
<reference evidence="5 6" key="1">
    <citation type="submission" date="2023-07" db="EMBL/GenBank/DDBJ databases">
        <title>Sorghum-associated microbial communities from plants grown in Nebraska, USA.</title>
        <authorList>
            <person name="Schachtman D."/>
        </authorList>
    </citation>
    <scope>NUCLEOTIDE SEQUENCE [LARGE SCALE GENOMIC DNA]</scope>
    <source>
        <strain evidence="5 6">4249</strain>
    </source>
</reference>
<keyword evidence="4" id="KW-0472">Membrane</keyword>
<proteinExistence type="inferred from homology"/>
<comment type="caution">
    <text evidence="5">The sequence shown here is derived from an EMBL/GenBank/DDBJ whole genome shotgun (WGS) entry which is preliminary data.</text>
</comment>
<gene>
    <name evidence="5" type="ORF">J2W49_002353</name>
</gene>
<dbReference type="Pfam" id="PF07963">
    <property type="entry name" value="N_methyl"/>
    <property type="match status" value="1"/>
</dbReference>
<protein>
    <submittedName>
        <fullName evidence="5">Type IV pilus assembly protein PilA</fullName>
    </submittedName>
</protein>
<name>A0ABU1WM70_9BURK</name>
<keyword evidence="6" id="KW-1185">Reference proteome</keyword>